<evidence type="ECO:0000313" key="3">
    <source>
        <dbReference type="EMBL" id="AYN38218.1"/>
    </source>
</evidence>
<protein>
    <submittedName>
        <fullName evidence="3">Cyclic nucleotide-binding domain-containing protein</fullName>
    </submittedName>
</protein>
<organism evidence="3 4">
    <name type="scientific">Streptomyces dangxiongensis</name>
    <dbReference type="NCBI Taxonomy" id="1442032"/>
    <lineage>
        <taxon>Bacteria</taxon>
        <taxon>Bacillati</taxon>
        <taxon>Actinomycetota</taxon>
        <taxon>Actinomycetes</taxon>
        <taxon>Kitasatosporales</taxon>
        <taxon>Streptomycetaceae</taxon>
        <taxon>Streptomyces</taxon>
    </lineage>
</organism>
<keyword evidence="4" id="KW-1185">Reference proteome</keyword>
<dbReference type="SUPFAM" id="SSF51206">
    <property type="entry name" value="cAMP-binding domain-like"/>
    <property type="match status" value="1"/>
</dbReference>
<accession>A0A3G2J7J1</accession>
<feature type="compositionally biased region" description="Basic and acidic residues" evidence="1">
    <location>
        <begin position="10"/>
        <end position="25"/>
    </location>
</feature>
<evidence type="ECO:0000313" key="4">
    <source>
        <dbReference type="Proteomes" id="UP000268329"/>
    </source>
</evidence>
<dbReference type="KEGG" id="sdd:D9753_03900"/>
<dbReference type="OrthoDB" id="41390at2"/>
<dbReference type="PROSITE" id="PS50042">
    <property type="entry name" value="CNMP_BINDING_3"/>
    <property type="match status" value="1"/>
</dbReference>
<dbReference type="InterPro" id="IPR018490">
    <property type="entry name" value="cNMP-bd_dom_sf"/>
</dbReference>
<feature type="compositionally biased region" description="Low complexity" evidence="1">
    <location>
        <begin position="134"/>
        <end position="153"/>
    </location>
</feature>
<dbReference type="Proteomes" id="UP000268329">
    <property type="component" value="Chromosome"/>
</dbReference>
<feature type="region of interest" description="Disordered" evidence="1">
    <location>
        <begin position="133"/>
        <end position="161"/>
    </location>
</feature>
<feature type="domain" description="Cyclic nucleotide-binding" evidence="2">
    <location>
        <begin position="27"/>
        <end position="100"/>
    </location>
</feature>
<sequence length="161" mass="17447">MRFGRGGPVQDRHFSHRHPGDDLGDLEGDHAQELVVLYEGLVKVTARLDRDRVLLRDIRIAGDIVGEVAAMGVGPRSATVTACGDVAATVVPRNDLEHLFLAHPEASLALNRMLSAADCAEPTAYGWSWAHTPSRSGWRASSSNSRSRTGSPGRRLELLTK</sequence>
<dbReference type="Pfam" id="PF00027">
    <property type="entry name" value="cNMP_binding"/>
    <property type="match status" value="1"/>
</dbReference>
<feature type="region of interest" description="Disordered" evidence="1">
    <location>
        <begin position="1"/>
        <end position="25"/>
    </location>
</feature>
<evidence type="ECO:0000256" key="1">
    <source>
        <dbReference type="SAM" id="MobiDB-lite"/>
    </source>
</evidence>
<dbReference type="Gene3D" id="2.60.120.10">
    <property type="entry name" value="Jelly Rolls"/>
    <property type="match status" value="1"/>
</dbReference>
<gene>
    <name evidence="3" type="ORF">D9753_03900</name>
</gene>
<dbReference type="InterPro" id="IPR000595">
    <property type="entry name" value="cNMP-bd_dom"/>
</dbReference>
<reference evidence="3 4" key="1">
    <citation type="submission" date="2018-10" db="EMBL/GenBank/DDBJ databases">
        <title>The genome of Streptomyces dangxiongensis Z022.</title>
        <authorList>
            <person name="Zhang B."/>
        </authorList>
    </citation>
    <scope>NUCLEOTIDE SEQUENCE [LARGE SCALE GENOMIC DNA]</scope>
    <source>
        <strain evidence="3 4">Z022</strain>
    </source>
</reference>
<evidence type="ECO:0000259" key="2">
    <source>
        <dbReference type="PROSITE" id="PS50042"/>
    </source>
</evidence>
<dbReference type="CDD" id="cd00038">
    <property type="entry name" value="CAP_ED"/>
    <property type="match status" value="1"/>
</dbReference>
<proteinExistence type="predicted"/>
<dbReference type="EMBL" id="CP033073">
    <property type="protein sequence ID" value="AYN38218.1"/>
    <property type="molecule type" value="Genomic_DNA"/>
</dbReference>
<dbReference type="AlphaFoldDB" id="A0A3G2J7J1"/>
<dbReference type="InterPro" id="IPR014710">
    <property type="entry name" value="RmlC-like_jellyroll"/>
</dbReference>
<name>A0A3G2J7J1_9ACTN</name>